<dbReference type="AlphaFoldDB" id="A0A1I7Y1N2"/>
<evidence type="ECO:0000313" key="3">
    <source>
        <dbReference type="WBParaSite" id="L893_g11824.t1"/>
    </source>
</evidence>
<feature type="compositionally biased region" description="Basic and acidic residues" evidence="1">
    <location>
        <begin position="18"/>
        <end position="30"/>
    </location>
</feature>
<accession>A0A1I7Y1N2</accession>
<feature type="region of interest" description="Disordered" evidence="1">
    <location>
        <begin position="1"/>
        <end position="30"/>
    </location>
</feature>
<reference evidence="3" key="1">
    <citation type="submission" date="2016-11" db="UniProtKB">
        <authorList>
            <consortium name="WormBaseParasite"/>
        </authorList>
    </citation>
    <scope>IDENTIFICATION</scope>
</reference>
<protein>
    <submittedName>
        <fullName evidence="3">Methyltransferase</fullName>
    </submittedName>
</protein>
<evidence type="ECO:0000313" key="2">
    <source>
        <dbReference type="Proteomes" id="UP000095287"/>
    </source>
</evidence>
<dbReference type="Proteomes" id="UP000095287">
    <property type="component" value="Unplaced"/>
</dbReference>
<name>A0A1I7Y1N2_9BILA</name>
<sequence length="30" mass="3443">MRILVNDCPTRGRPQDVTPKKLDKEAFSVK</sequence>
<dbReference type="WBParaSite" id="L893_g11824.t1">
    <property type="protein sequence ID" value="L893_g11824.t1"/>
    <property type="gene ID" value="L893_g11824"/>
</dbReference>
<proteinExistence type="predicted"/>
<evidence type="ECO:0000256" key="1">
    <source>
        <dbReference type="SAM" id="MobiDB-lite"/>
    </source>
</evidence>
<organism evidence="2 3">
    <name type="scientific">Steinernema glaseri</name>
    <dbReference type="NCBI Taxonomy" id="37863"/>
    <lineage>
        <taxon>Eukaryota</taxon>
        <taxon>Metazoa</taxon>
        <taxon>Ecdysozoa</taxon>
        <taxon>Nematoda</taxon>
        <taxon>Chromadorea</taxon>
        <taxon>Rhabditida</taxon>
        <taxon>Tylenchina</taxon>
        <taxon>Panagrolaimomorpha</taxon>
        <taxon>Strongyloidoidea</taxon>
        <taxon>Steinernematidae</taxon>
        <taxon>Steinernema</taxon>
    </lineage>
</organism>
<keyword evidence="2" id="KW-1185">Reference proteome</keyword>